<gene>
    <name evidence="2" type="ORF">LTRI10_LOCUS44732</name>
</gene>
<dbReference type="EMBL" id="OZ034821">
    <property type="protein sequence ID" value="CAL1404918.1"/>
    <property type="molecule type" value="Genomic_DNA"/>
</dbReference>
<dbReference type="PANTHER" id="PTHR44259">
    <property type="entry name" value="OS07G0183000 PROTEIN-RELATED"/>
    <property type="match status" value="1"/>
</dbReference>
<keyword evidence="3" id="KW-1185">Reference proteome</keyword>
<proteinExistence type="predicted"/>
<dbReference type="Pfam" id="PF03478">
    <property type="entry name" value="Beta-prop_KIB1-4"/>
    <property type="match status" value="1"/>
</dbReference>
<dbReference type="SMART" id="SM00256">
    <property type="entry name" value="FBOX"/>
    <property type="match status" value="1"/>
</dbReference>
<evidence type="ECO:0000313" key="2">
    <source>
        <dbReference type="EMBL" id="CAL1404918.1"/>
    </source>
</evidence>
<dbReference type="InterPro" id="IPR001810">
    <property type="entry name" value="F-box_dom"/>
</dbReference>
<dbReference type="Gene3D" id="1.20.1280.50">
    <property type="match status" value="1"/>
</dbReference>
<dbReference type="AlphaFoldDB" id="A0AAV2G566"/>
<dbReference type="PANTHER" id="PTHR44259:SF93">
    <property type="entry name" value="PROTEIN, PUTATIVE (DUF295)-RELATED"/>
    <property type="match status" value="1"/>
</dbReference>
<dbReference type="InterPro" id="IPR050942">
    <property type="entry name" value="F-box_BR-signaling"/>
</dbReference>
<organism evidence="2 3">
    <name type="scientific">Linum trigynum</name>
    <dbReference type="NCBI Taxonomy" id="586398"/>
    <lineage>
        <taxon>Eukaryota</taxon>
        <taxon>Viridiplantae</taxon>
        <taxon>Streptophyta</taxon>
        <taxon>Embryophyta</taxon>
        <taxon>Tracheophyta</taxon>
        <taxon>Spermatophyta</taxon>
        <taxon>Magnoliopsida</taxon>
        <taxon>eudicotyledons</taxon>
        <taxon>Gunneridae</taxon>
        <taxon>Pentapetalae</taxon>
        <taxon>rosids</taxon>
        <taxon>fabids</taxon>
        <taxon>Malpighiales</taxon>
        <taxon>Linaceae</taxon>
        <taxon>Linum</taxon>
    </lineage>
</organism>
<evidence type="ECO:0000313" key="3">
    <source>
        <dbReference type="Proteomes" id="UP001497516"/>
    </source>
</evidence>
<dbReference type="Proteomes" id="UP001497516">
    <property type="component" value="Chromosome 8"/>
</dbReference>
<accession>A0AAV2G566</accession>
<protein>
    <recommendedName>
        <fullName evidence="1">F-box domain-containing protein</fullName>
    </recommendedName>
</protein>
<dbReference type="Pfam" id="PF00646">
    <property type="entry name" value="F-box"/>
    <property type="match status" value="1"/>
</dbReference>
<evidence type="ECO:0000259" key="1">
    <source>
        <dbReference type="SMART" id="SM00256"/>
    </source>
</evidence>
<dbReference type="SUPFAM" id="SSF81383">
    <property type="entry name" value="F-box domain"/>
    <property type="match status" value="1"/>
</dbReference>
<sequence>MTSEEATRRDWAGLPWNVLYSVLTRVPSLQDYLRFSSVCKPWKSAAESDNRGRIATGHNQPPLLLVPTQDRSRESRALYSAAAAAGNKLIVPNLNLPVPHHHRISCCGSSHGWLAFTELDYSVTLYNPFTRAQIRLPRFKTMPEFVADPAVIHPRIRNLPEFPADPCFPYYMVKKVVLSADPSVFPDDYVAAALVGGNGSLAVVRAGEKEWRHVTAWAADHCCRDNNPYKDAMYLLMFGLLRDVVFHGGGGGGSMIYTTGDRGLLARVNLALLELELELVVPPWFPDRLLDRVDAYRYLVESSDGRDLFMVVRLDERMMGLGDRSCITTKDFKVFKLHQETTSRRLRFVEVADLQGDAVFVGDNNHSTAVLASAAGGGGCKPDSIYYTYDFTWVFPLGLGRHDMGVFSVKDKEISSHYVPTPAQNLGMPPPIWILPTVPPQLEFN</sequence>
<name>A0AAV2G566_9ROSI</name>
<feature type="domain" description="F-box" evidence="1">
    <location>
        <begin position="14"/>
        <end position="55"/>
    </location>
</feature>
<dbReference type="InterPro" id="IPR036047">
    <property type="entry name" value="F-box-like_dom_sf"/>
</dbReference>
<dbReference type="InterPro" id="IPR005174">
    <property type="entry name" value="KIB1-4_b-propeller"/>
</dbReference>
<reference evidence="2 3" key="1">
    <citation type="submission" date="2024-04" db="EMBL/GenBank/DDBJ databases">
        <authorList>
            <person name="Fracassetti M."/>
        </authorList>
    </citation>
    <scope>NUCLEOTIDE SEQUENCE [LARGE SCALE GENOMIC DNA]</scope>
</reference>